<dbReference type="InterPro" id="IPR014729">
    <property type="entry name" value="Rossmann-like_a/b/a_fold"/>
</dbReference>
<evidence type="ECO:0000259" key="2">
    <source>
        <dbReference type="Pfam" id="PF00582"/>
    </source>
</evidence>
<feature type="compositionally biased region" description="Basic and acidic residues" evidence="1">
    <location>
        <begin position="448"/>
        <end position="459"/>
    </location>
</feature>
<keyword evidence="4" id="KW-1185">Reference proteome</keyword>
<feature type="region of interest" description="Disordered" evidence="1">
    <location>
        <begin position="1"/>
        <end position="136"/>
    </location>
</feature>
<feature type="compositionally biased region" description="Low complexity" evidence="1">
    <location>
        <begin position="113"/>
        <end position="127"/>
    </location>
</feature>
<name>A0A5C5FY87_9BASI</name>
<dbReference type="Gene3D" id="3.40.50.620">
    <property type="entry name" value="HUPs"/>
    <property type="match status" value="1"/>
</dbReference>
<dbReference type="SUPFAM" id="SSF52402">
    <property type="entry name" value="Adenine nucleotide alpha hydrolases-like"/>
    <property type="match status" value="1"/>
</dbReference>
<dbReference type="STRING" id="5288.A0A5C5FY87"/>
<dbReference type="InterPro" id="IPR006015">
    <property type="entry name" value="Universal_stress_UspA"/>
</dbReference>
<evidence type="ECO:0000256" key="1">
    <source>
        <dbReference type="SAM" id="MobiDB-lite"/>
    </source>
</evidence>
<accession>A0A5C5FY87</accession>
<feature type="domain" description="UspA" evidence="2">
    <location>
        <begin position="185"/>
        <end position="322"/>
    </location>
</feature>
<feature type="region of interest" description="Disordered" evidence="1">
    <location>
        <begin position="356"/>
        <end position="459"/>
    </location>
</feature>
<feature type="compositionally biased region" description="Gly residues" evidence="1">
    <location>
        <begin position="421"/>
        <end position="430"/>
    </location>
</feature>
<dbReference type="Pfam" id="PF00582">
    <property type="entry name" value="Usp"/>
    <property type="match status" value="1"/>
</dbReference>
<dbReference type="EMBL" id="SOZI01000047">
    <property type="protein sequence ID" value="TNY21249.1"/>
    <property type="molecule type" value="Genomic_DNA"/>
</dbReference>
<protein>
    <recommendedName>
        <fullName evidence="2">UspA domain-containing protein</fullName>
    </recommendedName>
</protein>
<dbReference type="PANTHER" id="PTHR47815:SF1">
    <property type="entry name" value="UNIVERSAL STRESS PROTEIN A FAMILY PROTEIN C25B2.10"/>
    <property type="match status" value="1"/>
</dbReference>
<sequence length="459" mass="48595">MATPARPLIDRRRSSSRSRDRGALQRRPTLQTSHSSSSIGAQSPISSPVGSPPALHSILKHHPAEDEDRGRRARAGDGAVEGSMSTLALGGVSANDSSTPADQSDWTSATEDSGTATPATTAASTSGNGSGGKATQFKRRVGFDTWGAGEELADKAKATGGGTGVAYSFTLAAKSAEYCRTRWSRTFLVATDLNEYSVNATDWLLQSFVEDSDEVVVLRVIEPGSSAHNAWRASMEEARDEAEKVLYNLMAKNGERKHISLIVEFAIGPIEETIHRMIEIYKPDSLVVGTRGRPDSLFKSAFMGSISRWAVARSPVPVVVVRPDAKVREALERRLQDQKRGRSYVSLLTEEERRRFLPPATPSALSTTTTRTAASSSAESAGSGSGMLGPLSGSPLERIVTAPEARKSGEYHDSSSASSGGAAGKSGGGLKAAFGLGKSSGGGKKKDKGKEFKRFGTFS</sequence>
<gene>
    <name evidence="3" type="ORF">DMC30DRAFT_207440</name>
</gene>
<evidence type="ECO:0000313" key="4">
    <source>
        <dbReference type="Proteomes" id="UP000311382"/>
    </source>
</evidence>
<feature type="compositionally biased region" description="Polar residues" evidence="1">
    <location>
        <begin position="94"/>
        <end position="112"/>
    </location>
</feature>
<proteinExistence type="predicted"/>
<dbReference type="OrthoDB" id="843225at2759"/>
<feature type="compositionally biased region" description="Low complexity" evidence="1">
    <location>
        <begin position="33"/>
        <end position="47"/>
    </location>
</feature>
<feature type="compositionally biased region" description="Basic and acidic residues" evidence="1">
    <location>
        <begin position="8"/>
        <end position="23"/>
    </location>
</feature>
<dbReference type="InterPro" id="IPR006016">
    <property type="entry name" value="UspA"/>
</dbReference>
<dbReference type="PANTHER" id="PTHR47815">
    <property type="entry name" value="UNIVERSAL STRESS PROTEIN A FAMILY PROTEIN C25B2.10"/>
    <property type="match status" value="1"/>
</dbReference>
<dbReference type="CDD" id="cd23659">
    <property type="entry name" value="USP_At3g01520-like"/>
    <property type="match status" value="1"/>
</dbReference>
<dbReference type="AlphaFoldDB" id="A0A5C5FY87"/>
<feature type="compositionally biased region" description="Low complexity" evidence="1">
    <location>
        <begin position="362"/>
        <end position="396"/>
    </location>
</feature>
<comment type="caution">
    <text evidence="3">The sequence shown here is derived from an EMBL/GenBank/DDBJ whole genome shotgun (WGS) entry which is preliminary data.</text>
</comment>
<reference evidence="3 4" key="1">
    <citation type="submission" date="2019-03" db="EMBL/GenBank/DDBJ databases">
        <title>Rhodosporidium diobovatum UCD-FST 08-225 genome sequencing, assembly, and annotation.</title>
        <authorList>
            <person name="Fakankun I.U."/>
            <person name="Fristensky B."/>
            <person name="Levin D.B."/>
        </authorList>
    </citation>
    <scope>NUCLEOTIDE SEQUENCE [LARGE SCALE GENOMIC DNA]</scope>
    <source>
        <strain evidence="3 4">UCD-FST 08-225</strain>
    </source>
</reference>
<organism evidence="3 4">
    <name type="scientific">Rhodotorula diobovata</name>
    <dbReference type="NCBI Taxonomy" id="5288"/>
    <lineage>
        <taxon>Eukaryota</taxon>
        <taxon>Fungi</taxon>
        <taxon>Dikarya</taxon>
        <taxon>Basidiomycota</taxon>
        <taxon>Pucciniomycotina</taxon>
        <taxon>Microbotryomycetes</taxon>
        <taxon>Sporidiobolales</taxon>
        <taxon>Sporidiobolaceae</taxon>
        <taxon>Rhodotorula</taxon>
    </lineage>
</organism>
<dbReference type="PRINTS" id="PR01438">
    <property type="entry name" value="UNVRSLSTRESS"/>
</dbReference>
<feature type="compositionally biased region" description="Basic and acidic residues" evidence="1">
    <location>
        <begin position="404"/>
        <end position="413"/>
    </location>
</feature>
<evidence type="ECO:0000313" key="3">
    <source>
        <dbReference type="EMBL" id="TNY21249.1"/>
    </source>
</evidence>
<dbReference type="Proteomes" id="UP000311382">
    <property type="component" value="Unassembled WGS sequence"/>
</dbReference>